<organism evidence="10 11">
    <name type="scientific">Paenibacillus aestuarii</name>
    <dbReference type="NCBI Taxonomy" id="516965"/>
    <lineage>
        <taxon>Bacteria</taxon>
        <taxon>Bacillati</taxon>
        <taxon>Bacillota</taxon>
        <taxon>Bacilli</taxon>
        <taxon>Bacillales</taxon>
        <taxon>Paenibacillaceae</taxon>
        <taxon>Paenibacillus</taxon>
    </lineage>
</organism>
<accession>A0ABW0KDY7</accession>
<dbReference type="PANTHER" id="PTHR30002:SF4">
    <property type="entry name" value="EPOXYQUEUOSINE REDUCTASE"/>
    <property type="match status" value="1"/>
</dbReference>
<dbReference type="RefSeq" id="WP_270878993.1">
    <property type="nucleotide sequence ID" value="NZ_JAQFVF010000022.1"/>
</dbReference>
<dbReference type="Pfam" id="PF13484">
    <property type="entry name" value="Fer4_16"/>
    <property type="match status" value="1"/>
</dbReference>
<evidence type="ECO:0000256" key="3">
    <source>
        <dbReference type="ARBA" id="ARBA00022694"/>
    </source>
</evidence>
<keyword evidence="1" id="KW-0004">4Fe-4S</keyword>
<evidence type="ECO:0000313" key="11">
    <source>
        <dbReference type="Proteomes" id="UP001596044"/>
    </source>
</evidence>
<dbReference type="PANTHER" id="PTHR30002">
    <property type="entry name" value="EPOXYQUEUOSINE REDUCTASE"/>
    <property type="match status" value="1"/>
</dbReference>
<dbReference type="GO" id="GO:0052693">
    <property type="term" value="F:epoxyqueuosine reductase activity"/>
    <property type="evidence" value="ECO:0007669"/>
    <property type="project" value="UniProtKB-EC"/>
</dbReference>
<evidence type="ECO:0000256" key="1">
    <source>
        <dbReference type="ARBA" id="ARBA00022485"/>
    </source>
</evidence>
<evidence type="ECO:0000313" key="10">
    <source>
        <dbReference type="EMBL" id="MFC5450721.1"/>
    </source>
</evidence>
<name>A0ABW0KDY7_9BACL</name>
<keyword evidence="11" id="KW-1185">Reference proteome</keyword>
<evidence type="ECO:0000256" key="2">
    <source>
        <dbReference type="ARBA" id="ARBA00022490"/>
    </source>
</evidence>
<reference evidence="11" key="1">
    <citation type="journal article" date="2019" name="Int. J. Syst. Evol. Microbiol.">
        <title>The Global Catalogue of Microorganisms (GCM) 10K type strain sequencing project: providing services to taxonomists for standard genome sequencing and annotation.</title>
        <authorList>
            <consortium name="The Broad Institute Genomics Platform"/>
            <consortium name="The Broad Institute Genome Sequencing Center for Infectious Disease"/>
            <person name="Wu L."/>
            <person name="Ma J."/>
        </authorList>
    </citation>
    <scope>NUCLEOTIDE SEQUENCE [LARGE SCALE GENOMIC DNA]</scope>
    <source>
        <strain evidence="11">KACC 11904</strain>
    </source>
</reference>
<evidence type="ECO:0000256" key="6">
    <source>
        <dbReference type="ARBA" id="ARBA00023002"/>
    </source>
</evidence>
<dbReference type="Gene3D" id="3.30.70.20">
    <property type="match status" value="1"/>
</dbReference>
<gene>
    <name evidence="10" type="primary">queG</name>
    <name evidence="10" type="ORF">ACFPOG_20930</name>
</gene>
<dbReference type="InterPro" id="IPR013542">
    <property type="entry name" value="QueG_DUF1730"/>
</dbReference>
<evidence type="ECO:0000256" key="7">
    <source>
        <dbReference type="ARBA" id="ARBA00023004"/>
    </source>
</evidence>
<comment type="caution">
    <text evidence="10">The sequence shown here is derived from an EMBL/GenBank/DDBJ whole genome shotgun (WGS) entry which is preliminary data.</text>
</comment>
<dbReference type="Gene3D" id="1.25.10.10">
    <property type="entry name" value="Leucine-rich Repeat Variant"/>
    <property type="match status" value="1"/>
</dbReference>
<dbReference type="EC" id="1.17.99.6" evidence="10"/>
<dbReference type="InterPro" id="IPR011989">
    <property type="entry name" value="ARM-like"/>
</dbReference>
<dbReference type="SUPFAM" id="SSF48371">
    <property type="entry name" value="ARM repeat"/>
    <property type="match status" value="1"/>
</dbReference>
<dbReference type="SMART" id="SM00567">
    <property type="entry name" value="EZ_HEAT"/>
    <property type="match status" value="2"/>
</dbReference>
<proteinExistence type="predicted"/>
<evidence type="ECO:0000256" key="4">
    <source>
        <dbReference type="ARBA" id="ARBA00022723"/>
    </source>
</evidence>
<dbReference type="EMBL" id="JBHSMJ010000029">
    <property type="protein sequence ID" value="MFC5450721.1"/>
    <property type="molecule type" value="Genomic_DNA"/>
</dbReference>
<sequence length="397" mass="43797">MAVSLTAGTNADWRKLKQEIVEAAPSLGIDKIGFASAEPFIELKDILLQHREKGYESGFEEPDIEKRVRPELSLEAPQSILAIAIAYPSKLADPPRSEPGAYRGIISRTSWGRDYHDVLRDRLAKLEAFIAERVPDARMQSMVDTGALVDRAVAERAGIGWSAKNCAIITPEWGSWVFLGEIITNIPFPADNSIMDQCGDCTICIDACPTGALVGPGQLNASRCISFVTQTKGYVDDEFKVKIGNRLYGCDTCQIVCPKNKGKNWTHQPEFQPDPEKVKPLLIPLLTMTNKEFKEQYGSISASWRGKKPIQRNAIIALGNFKDRSAVPVLSELLRTDTRPEIRATTAWALGRIGGTDSLAALEAAAAKELEAEVLREIQKAVELIKDHAWIPEEKQS</sequence>
<dbReference type="SUPFAM" id="SSF54862">
    <property type="entry name" value="4Fe-4S ferredoxins"/>
    <property type="match status" value="1"/>
</dbReference>
<dbReference type="InterPro" id="IPR004453">
    <property type="entry name" value="QueG"/>
</dbReference>
<evidence type="ECO:0000256" key="5">
    <source>
        <dbReference type="ARBA" id="ARBA00022785"/>
    </source>
</evidence>
<keyword evidence="8" id="KW-0411">Iron-sulfur</keyword>
<dbReference type="Pfam" id="PF13646">
    <property type="entry name" value="HEAT_2"/>
    <property type="match status" value="1"/>
</dbReference>
<keyword evidence="3" id="KW-0819">tRNA processing</keyword>
<keyword evidence="4" id="KW-0479">Metal-binding</keyword>
<protein>
    <submittedName>
        <fullName evidence="10">tRNA epoxyqueuosine(34) reductase QueG</fullName>
        <ecNumber evidence="10">1.17.99.6</ecNumber>
    </submittedName>
</protein>
<feature type="domain" description="4Fe-4S ferredoxin-type" evidence="9">
    <location>
        <begin position="187"/>
        <end position="218"/>
    </location>
</feature>
<evidence type="ECO:0000259" key="9">
    <source>
        <dbReference type="PROSITE" id="PS51379"/>
    </source>
</evidence>
<dbReference type="InterPro" id="IPR016024">
    <property type="entry name" value="ARM-type_fold"/>
</dbReference>
<dbReference type="PROSITE" id="PS00198">
    <property type="entry name" value="4FE4S_FER_1"/>
    <property type="match status" value="1"/>
</dbReference>
<dbReference type="PROSITE" id="PS51379">
    <property type="entry name" value="4FE4S_FER_2"/>
    <property type="match status" value="1"/>
</dbReference>
<dbReference type="InterPro" id="IPR004155">
    <property type="entry name" value="PBS_lyase_HEAT"/>
</dbReference>
<evidence type="ECO:0000256" key="8">
    <source>
        <dbReference type="ARBA" id="ARBA00023014"/>
    </source>
</evidence>
<dbReference type="NCBIfam" id="TIGR00276">
    <property type="entry name" value="tRNA epoxyqueuosine(34) reductase QueG"/>
    <property type="match status" value="1"/>
</dbReference>
<keyword evidence="7" id="KW-0408">Iron</keyword>
<keyword evidence="2" id="KW-0963">Cytoplasm</keyword>
<keyword evidence="6 10" id="KW-0560">Oxidoreductase</keyword>
<dbReference type="Pfam" id="PF08331">
    <property type="entry name" value="QueG_DUF1730"/>
    <property type="match status" value="1"/>
</dbReference>
<keyword evidence="5" id="KW-0671">Queuosine biosynthesis</keyword>
<dbReference type="InterPro" id="IPR017896">
    <property type="entry name" value="4Fe4S_Fe-S-bd"/>
</dbReference>
<dbReference type="InterPro" id="IPR017900">
    <property type="entry name" value="4Fe4S_Fe_S_CS"/>
</dbReference>
<dbReference type="Proteomes" id="UP001596044">
    <property type="component" value="Unassembled WGS sequence"/>
</dbReference>